<sequence length="322" mass="36027">MLVFAYLMFSHPIHLQLGVPIRRFVALFFHLGSTATMTTRKSQQGRRRLPHLQPQASLGHERPEVGVSIVAAIETANCRRVCQRSCRLPSLPLKPSLSLPLKPSPSAVAASEALAVAASEAFALCHRCLRSPRRLLSLPLKLSPFTVAACEALADVRRCRLLCPSPAYIGHPDGENLSKFLIGIMVFLFLEISLDPQRSVREVAELYGSEKSFVVEVHRALSGLHSTALIALERSEQFYAKLRRRRLELTQATPDQPMDDEAVYFNVLGECPKGRFYGLRSLGRKKRRYADPGASTSQMPEMMPRLEFDSVTDQLWQVVAFM</sequence>
<keyword evidence="2" id="KW-1185">Reference proteome</keyword>
<organism evidence="1 2">
    <name type="scientific">Stephania cephalantha</name>
    <dbReference type="NCBI Taxonomy" id="152367"/>
    <lineage>
        <taxon>Eukaryota</taxon>
        <taxon>Viridiplantae</taxon>
        <taxon>Streptophyta</taxon>
        <taxon>Embryophyta</taxon>
        <taxon>Tracheophyta</taxon>
        <taxon>Spermatophyta</taxon>
        <taxon>Magnoliopsida</taxon>
        <taxon>Ranunculales</taxon>
        <taxon>Menispermaceae</taxon>
        <taxon>Menispermoideae</taxon>
        <taxon>Cissampelideae</taxon>
        <taxon>Stephania</taxon>
    </lineage>
</organism>
<dbReference type="Proteomes" id="UP001419268">
    <property type="component" value="Unassembled WGS sequence"/>
</dbReference>
<dbReference type="AlphaFoldDB" id="A0AAP0KWG4"/>
<gene>
    <name evidence="1" type="ORF">Scep_005033</name>
</gene>
<reference evidence="1 2" key="1">
    <citation type="submission" date="2024-01" db="EMBL/GenBank/DDBJ databases">
        <title>Genome assemblies of Stephania.</title>
        <authorList>
            <person name="Yang L."/>
        </authorList>
    </citation>
    <scope>NUCLEOTIDE SEQUENCE [LARGE SCALE GENOMIC DNA]</scope>
    <source>
        <strain evidence="1">JXDWG</strain>
        <tissue evidence="1">Leaf</tissue>
    </source>
</reference>
<evidence type="ECO:0000313" key="1">
    <source>
        <dbReference type="EMBL" id="KAK9158459.1"/>
    </source>
</evidence>
<comment type="caution">
    <text evidence="1">The sequence shown here is derived from an EMBL/GenBank/DDBJ whole genome shotgun (WGS) entry which is preliminary data.</text>
</comment>
<protein>
    <submittedName>
        <fullName evidence="1">Uncharacterized protein</fullName>
    </submittedName>
</protein>
<proteinExistence type="predicted"/>
<name>A0AAP0KWG4_9MAGN</name>
<accession>A0AAP0KWG4</accession>
<evidence type="ECO:0000313" key="2">
    <source>
        <dbReference type="Proteomes" id="UP001419268"/>
    </source>
</evidence>
<dbReference type="EMBL" id="JBBNAG010000002">
    <property type="protein sequence ID" value="KAK9158459.1"/>
    <property type="molecule type" value="Genomic_DNA"/>
</dbReference>